<dbReference type="Pfam" id="PF18337">
    <property type="entry name" value="Tudor_RapA"/>
    <property type="match status" value="1"/>
</dbReference>
<dbReference type="CDD" id="cd18793">
    <property type="entry name" value="SF2_C_SNF"/>
    <property type="match status" value="1"/>
</dbReference>
<feature type="domain" description="Helicase C-terminal" evidence="11">
    <location>
        <begin position="474"/>
        <end position="628"/>
    </location>
</feature>
<dbReference type="EMBL" id="JACHHT010000003">
    <property type="protein sequence ID" value="MBB6523331.1"/>
    <property type="molecule type" value="Genomic_DNA"/>
</dbReference>
<dbReference type="SUPFAM" id="SSF52540">
    <property type="entry name" value="P-loop containing nucleoside triphosphate hydrolases"/>
    <property type="match status" value="2"/>
</dbReference>
<dbReference type="Pfam" id="PF18339">
    <property type="entry name" value="Tudor_1_RapA"/>
    <property type="match status" value="1"/>
</dbReference>
<proteinExistence type="inferred from homology"/>
<evidence type="ECO:0000313" key="12">
    <source>
        <dbReference type="EMBL" id="MBB6523331.1"/>
    </source>
</evidence>
<comment type="subunit">
    <text evidence="9">Interacts with the RNAP. Has a higher affinity for the core RNAP than for the holoenzyme. Its ATPase activity is stimulated by binding to RNAP.</text>
</comment>
<keyword evidence="5 9" id="KW-0805">Transcription regulation</keyword>
<dbReference type="Gene3D" id="2.30.30.930">
    <property type="match status" value="1"/>
</dbReference>
<evidence type="ECO:0000256" key="7">
    <source>
        <dbReference type="ARBA" id="ARBA00023159"/>
    </source>
</evidence>
<dbReference type="PANTHER" id="PTHR45766">
    <property type="entry name" value="DNA ANNEALING HELICASE AND ENDONUCLEASE ZRANB3 FAMILY MEMBER"/>
    <property type="match status" value="1"/>
</dbReference>
<dbReference type="RefSeq" id="WP_166848187.1">
    <property type="nucleotide sequence ID" value="NZ_JAAONY010000003.1"/>
</dbReference>
<dbReference type="GO" id="GO:0005524">
    <property type="term" value="F:ATP binding"/>
    <property type="evidence" value="ECO:0007669"/>
    <property type="project" value="UniProtKB-UniRule"/>
</dbReference>
<dbReference type="GO" id="GO:0004386">
    <property type="term" value="F:helicase activity"/>
    <property type="evidence" value="ECO:0007669"/>
    <property type="project" value="UniProtKB-UniRule"/>
</dbReference>
<dbReference type="InterPro" id="IPR023949">
    <property type="entry name" value="Helicase_RapA"/>
</dbReference>
<dbReference type="Gene3D" id="2.30.30.140">
    <property type="match status" value="1"/>
</dbReference>
<keyword evidence="2 9" id="KW-0378">Hydrolase</keyword>
<sequence>MSELSVNSFCPGQRWVSNTEAELGLGIIVDADERMVEISFPAVGERRHYAISNAPLNRVIYHKGDSVSTIDNQLFTIEHIEEDEGILIYAGLTANGEEVNISELELTSFIQFSAPKDRLFAGQLDSPKSFALRYRTLQELETIGQQPVQGLSGARVQLLPHQLYIAEQVASRYAPRVLLADEVGLGKTIEAGMIIHKQLFTGMAERVLIVLPDSLVHQWLVEMLRRFNLSFSIIDQARCEAIEDNENPFESSQLIITQLSFLTENPERLQEALACDWDLLVVDEAHHLEWSESGPSQEYQCVQQLAEHSRGLLLLTATPEQLGIEGHFARLQLLDPDRYPSLEQYLTEEESYTDVNHLVMALQKGEALSDAAVNQLQEWLGEHQWSHYQQLIGEPEKAAQYAIARILDQHGTGRVLMRNTRDNIAGFPSRKLLPYPLPKPADWRDDFSQLERGLDGVLQAEHQWGLSWLNHDDRVQWLKDWLKQHRHEKTLLICHHADTALDLESHIRLRVGLASAVFHEGMSLLERDRAAAYFADQEDGADILICSEIGSEGRNFQFAQHLILFDLPSNPDLLEQRIGRLDRIGQENTVQIHVPYYQDTAQEVLLNWYHQGLNAFEHACPGAHHLRQQFGDTLDQALTNAGAEHSQLHQQTAEARDALNAKLAEGRNHLLELSSFNQEHADELVQNISEHENDGELLDYLESVFDSYGVDSEGHSEATLIMRPGDHMREGHFPGLPEDGFTGTVSRQKALHRDDMQFLSWEHPMVVGAMDMIRSGDKGNTCICSIKLPPLKAGNLLLEAIFTMSYQAPKHLQLSRYMPVQAVRVVVDANDKDFSNIIKVEHFNQLGQKIPKRTAQEIARQGREAITSLIDKAEQMAAPEQEKQRQAALDRANDQLGEEIERLQALAQVNPNIRQEEVEHLITKRDAIREAIASAQLNLDAIRIALTT</sequence>
<evidence type="ECO:0000256" key="1">
    <source>
        <dbReference type="ARBA" id="ARBA00022741"/>
    </source>
</evidence>
<evidence type="ECO:0000256" key="8">
    <source>
        <dbReference type="ARBA" id="ARBA00023163"/>
    </source>
</evidence>
<dbReference type="AlphaFoldDB" id="A0A7X0JXP1"/>
<dbReference type="InterPro" id="IPR027417">
    <property type="entry name" value="P-loop_NTPase"/>
</dbReference>
<comment type="similarity">
    <text evidence="9">Belongs to the SNF2/RAD54 helicase family. RapA subfamily.</text>
</comment>
<keyword evidence="4 9" id="KW-0067">ATP-binding</keyword>
<evidence type="ECO:0000256" key="6">
    <source>
        <dbReference type="ARBA" id="ARBA00023125"/>
    </source>
</evidence>
<dbReference type="InterPro" id="IPR038718">
    <property type="entry name" value="SNF2-like_sf"/>
</dbReference>
<dbReference type="HAMAP" id="MF_01821">
    <property type="entry name" value="Helicase_RapA"/>
    <property type="match status" value="1"/>
</dbReference>
<evidence type="ECO:0000256" key="2">
    <source>
        <dbReference type="ARBA" id="ARBA00022801"/>
    </source>
</evidence>
<evidence type="ECO:0000256" key="9">
    <source>
        <dbReference type="HAMAP-Rule" id="MF_01821"/>
    </source>
</evidence>
<keyword evidence="13" id="KW-1185">Reference proteome</keyword>
<dbReference type="NCBIfam" id="NF003426">
    <property type="entry name" value="PRK04914.1"/>
    <property type="match status" value="1"/>
</dbReference>
<dbReference type="InterPro" id="IPR040765">
    <property type="entry name" value="Tudor_1_RapA"/>
</dbReference>
<accession>A0A7X0JXP1</accession>
<dbReference type="CDD" id="cd18011">
    <property type="entry name" value="DEXDc_RapA"/>
    <property type="match status" value="1"/>
</dbReference>
<dbReference type="Pfam" id="PF12137">
    <property type="entry name" value="RapA_C"/>
    <property type="match status" value="1"/>
</dbReference>
<evidence type="ECO:0000259" key="11">
    <source>
        <dbReference type="PROSITE" id="PS51194"/>
    </source>
</evidence>
<dbReference type="Pfam" id="PF00176">
    <property type="entry name" value="SNF2-rel_dom"/>
    <property type="match status" value="1"/>
</dbReference>
<protein>
    <recommendedName>
        <fullName evidence="9">RNA polymerase-associated protein RapA</fullName>
        <ecNumber evidence="9">3.6.4.-</ecNumber>
    </recommendedName>
    <alternativeName>
        <fullName evidence="9">ATP-dependent helicase HepA</fullName>
    </alternativeName>
</protein>
<dbReference type="GO" id="GO:0003677">
    <property type="term" value="F:DNA binding"/>
    <property type="evidence" value="ECO:0007669"/>
    <property type="project" value="UniProtKB-KW"/>
</dbReference>
<keyword evidence="7 9" id="KW-0010">Activator</keyword>
<dbReference type="Pfam" id="PF00271">
    <property type="entry name" value="Helicase_C"/>
    <property type="match status" value="1"/>
</dbReference>
<dbReference type="InterPro" id="IPR040766">
    <property type="entry name" value="Tudor_2_RapA"/>
</dbReference>
<dbReference type="Gene3D" id="3.40.50.10810">
    <property type="entry name" value="Tandem AAA-ATPase domain"/>
    <property type="match status" value="1"/>
</dbReference>
<dbReference type="FunCoup" id="A0A7X0JXP1">
    <property type="interactions" value="132"/>
</dbReference>
<dbReference type="InterPro" id="IPR000330">
    <property type="entry name" value="SNF2_N"/>
</dbReference>
<evidence type="ECO:0000313" key="13">
    <source>
        <dbReference type="Proteomes" id="UP000528457"/>
    </source>
</evidence>
<dbReference type="GO" id="GO:0016817">
    <property type="term" value="F:hydrolase activity, acting on acid anhydrides"/>
    <property type="evidence" value="ECO:0007669"/>
    <property type="project" value="InterPro"/>
</dbReference>
<dbReference type="InterPro" id="IPR057342">
    <property type="entry name" value="DEXDc_RapA"/>
</dbReference>
<keyword evidence="6 9" id="KW-0238">DNA-binding</keyword>
<dbReference type="SMART" id="SM00490">
    <property type="entry name" value="HELICc"/>
    <property type="match status" value="1"/>
</dbReference>
<dbReference type="Proteomes" id="UP000528457">
    <property type="component" value="Unassembled WGS sequence"/>
</dbReference>
<keyword evidence="8 9" id="KW-0804">Transcription</keyword>
<comment type="function">
    <text evidence="9">Transcription regulator that activates transcription by stimulating RNA polymerase (RNAP) recycling in case of stress conditions such as supercoiled DNA or high salt concentrations. Probably acts by releasing the RNAP, when it is trapped or immobilized on tightly supercoiled DNA. Does not activate transcription on linear DNA. Probably not involved in DNA repair.</text>
</comment>
<dbReference type="InterPro" id="IPR014001">
    <property type="entry name" value="Helicase_ATP-bd"/>
</dbReference>
<dbReference type="InParanoid" id="A0A7X0JXP1"/>
<reference evidence="12 13" key="1">
    <citation type="submission" date="2020-08" db="EMBL/GenBank/DDBJ databases">
        <title>Genomic Encyclopedia of Type Strains, Phase IV (KMG-IV): sequencing the most valuable type-strain genomes for metagenomic binning, comparative biology and taxonomic classification.</title>
        <authorList>
            <person name="Goeker M."/>
        </authorList>
    </citation>
    <scope>NUCLEOTIDE SEQUENCE [LARGE SCALE GENOMIC DNA]</scope>
    <source>
        <strain evidence="12 13">DSM 22368</strain>
    </source>
</reference>
<feature type="domain" description="Helicase ATP-binding" evidence="10">
    <location>
        <begin position="168"/>
        <end position="337"/>
    </location>
</feature>
<dbReference type="PANTHER" id="PTHR45766:SF6">
    <property type="entry name" value="SWI_SNF-RELATED MATRIX-ASSOCIATED ACTIN-DEPENDENT REGULATOR OF CHROMATIN SUBFAMILY A-LIKE PROTEIN 1"/>
    <property type="match status" value="1"/>
</dbReference>
<gene>
    <name evidence="9" type="primary">rapA</name>
    <name evidence="12" type="ORF">HNR48_003633</name>
</gene>
<dbReference type="InterPro" id="IPR049730">
    <property type="entry name" value="SNF2/RAD54-like_C"/>
</dbReference>
<evidence type="ECO:0000256" key="3">
    <source>
        <dbReference type="ARBA" id="ARBA00022806"/>
    </source>
</evidence>
<dbReference type="SMART" id="SM00487">
    <property type="entry name" value="DEXDc"/>
    <property type="match status" value="1"/>
</dbReference>
<dbReference type="Gene3D" id="3.40.50.300">
    <property type="entry name" value="P-loop containing nucleotide triphosphate hydrolases"/>
    <property type="match status" value="1"/>
</dbReference>
<dbReference type="EC" id="3.6.4.-" evidence="9"/>
<dbReference type="InterPro" id="IPR001650">
    <property type="entry name" value="Helicase_C-like"/>
</dbReference>
<evidence type="ECO:0000256" key="5">
    <source>
        <dbReference type="ARBA" id="ARBA00023015"/>
    </source>
</evidence>
<dbReference type="Gene3D" id="6.10.140.1500">
    <property type="match status" value="1"/>
</dbReference>
<evidence type="ECO:0000259" key="10">
    <source>
        <dbReference type="PROSITE" id="PS51192"/>
    </source>
</evidence>
<dbReference type="PROSITE" id="PS51192">
    <property type="entry name" value="HELICASE_ATP_BIND_1"/>
    <property type="match status" value="1"/>
</dbReference>
<dbReference type="InterPro" id="IPR022737">
    <property type="entry name" value="RapA_C"/>
</dbReference>
<dbReference type="GO" id="GO:0006355">
    <property type="term" value="P:regulation of DNA-templated transcription"/>
    <property type="evidence" value="ECO:0007669"/>
    <property type="project" value="UniProtKB-UniRule"/>
</dbReference>
<dbReference type="Gene3D" id="3.30.360.80">
    <property type="match status" value="1"/>
</dbReference>
<feature type="binding site" evidence="9">
    <location>
        <begin position="181"/>
        <end position="188"/>
    </location>
    <ligand>
        <name>ATP</name>
        <dbReference type="ChEBI" id="CHEBI:30616"/>
    </ligand>
</feature>
<name>A0A7X0JXP1_9GAMM</name>
<keyword evidence="3 9" id="KW-0347">Helicase</keyword>
<dbReference type="PROSITE" id="PS51194">
    <property type="entry name" value="HELICASE_CTER"/>
    <property type="match status" value="1"/>
</dbReference>
<feature type="short sequence motif" description="DEAH box" evidence="9">
    <location>
        <begin position="283"/>
        <end position="286"/>
    </location>
</feature>
<evidence type="ECO:0000256" key="4">
    <source>
        <dbReference type="ARBA" id="ARBA00022840"/>
    </source>
</evidence>
<comment type="caution">
    <text evidence="12">The sequence shown here is derived from an EMBL/GenBank/DDBJ whole genome shotgun (WGS) entry which is preliminary data.</text>
</comment>
<keyword evidence="1 9" id="KW-0547">Nucleotide-binding</keyword>
<organism evidence="12 13">
    <name type="scientific">Pseudoteredinibacter isoporae</name>
    <dbReference type="NCBI Taxonomy" id="570281"/>
    <lineage>
        <taxon>Bacteria</taxon>
        <taxon>Pseudomonadati</taxon>
        <taxon>Pseudomonadota</taxon>
        <taxon>Gammaproteobacteria</taxon>
        <taxon>Cellvibrionales</taxon>
        <taxon>Cellvibrionaceae</taxon>
        <taxon>Pseudoteredinibacter</taxon>
    </lineage>
</organism>